<dbReference type="InterPro" id="IPR036271">
    <property type="entry name" value="Tet_transcr_reg_TetR-rel_C_sf"/>
</dbReference>
<name>A0A7X6KX03_9CELL</name>
<dbReference type="PROSITE" id="PS50977">
    <property type="entry name" value="HTH_TETR_2"/>
    <property type="match status" value="1"/>
</dbReference>
<dbReference type="Proteomes" id="UP000581206">
    <property type="component" value="Unassembled WGS sequence"/>
</dbReference>
<dbReference type="SUPFAM" id="SSF46689">
    <property type="entry name" value="Homeodomain-like"/>
    <property type="match status" value="1"/>
</dbReference>
<accession>A0A7X6KX03</accession>
<evidence type="ECO:0000256" key="4">
    <source>
        <dbReference type="PROSITE-ProRule" id="PRU00335"/>
    </source>
</evidence>
<evidence type="ECO:0000256" key="3">
    <source>
        <dbReference type="ARBA" id="ARBA00023163"/>
    </source>
</evidence>
<evidence type="ECO:0000259" key="5">
    <source>
        <dbReference type="PROSITE" id="PS50977"/>
    </source>
</evidence>
<dbReference type="InterPro" id="IPR050109">
    <property type="entry name" value="HTH-type_TetR-like_transc_reg"/>
</dbReference>
<dbReference type="InterPro" id="IPR009057">
    <property type="entry name" value="Homeodomain-like_sf"/>
</dbReference>
<dbReference type="GO" id="GO:0003700">
    <property type="term" value="F:DNA-binding transcription factor activity"/>
    <property type="evidence" value="ECO:0007669"/>
    <property type="project" value="TreeGrafter"/>
</dbReference>
<gene>
    <name evidence="6" type="ORF">HGA03_13845</name>
</gene>
<evidence type="ECO:0000256" key="2">
    <source>
        <dbReference type="ARBA" id="ARBA00023125"/>
    </source>
</evidence>
<feature type="DNA-binding region" description="H-T-H motif" evidence="4">
    <location>
        <begin position="31"/>
        <end position="50"/>
    </location>
</feature>
<sequence>MSDTEATLTTREAIQRAAIALIADRGFTATSVDDIAAAAGVAKGSVFYNFGSKTALFESLIDDGVERLTVALRTARDGLTGRRAIGALVHELLEQIHTHPDFAKLMTAEVFRTGREWEDSIRQVRDRSFAVFAEVVAESWPQRDPSLTAATLFGATLVAGLEWLAFQPERSIVEVRRAVLSAILDPL</sequence>
<keyword evidence="2 4" id="KW-0238">DNA-binding</keyword>
<organism evidence="6 7">
    <name type="scientific">Cellulomonas denverensis</name>
    <dbReference type="NCBI Taxonomy" id="264297"/>
    <lineage>
        <taxon>Bacteria</taxon>
        <taxon>Bacillati</taxon>
        <taxon>Actinomycetota</taxon>
        <taxon>Actinomycetes</taxon>
        <taxon>Micrococcales</taxon>
        <taxon>Cellulomonadaceae</taxon>
        <taxon>Cellulomonas</taxon>
    </lineage>
</organism>
<evidence type="ECO:0000313" key="7">
    <source>
        <dbReference type="Proteomes" id="UP000581206"/>
    </source>
</evidence>
<dbReference type="InterPro" id="IPR001647">
    <property type="entry name" value="HTH_TetR"/>
</dbReference>
<dbReference type="SUPFAM" id="SSF48498">
    <property type="entry name" value="Tetracyclin repressor-like, C-terminal domain"/>
    <property type="match status" value="1"/>
</dbReference>
<dbReference type="AlphaFoldDB" id="A0A7X6KX03"/>
<keyword evidence="1" id="KW-0805">Transcription regulation</keyword>
<dbReference type="Gene3D" id="1.10.10.60">
    <property type="entry name" value="Homeodomain-like"/>
    <property type="match status" value="1"/>
</dbReference>
<protein>
    <submittedName>
        <fullName evidence="6">TetR/AcrR family transcriptional regulator</fullName>
    </submittedName>
</protein>
<dbReference type="EMBL" id="JAAXOX010000008">
    <property type="protein sequence ID" value="NKY23748.1"/>
    <property type="molecule type" value="Genomic_DNA"/>
</dbReference>
<keyword evidence="7" id="KW-1185">Reference proteome</keyword>
<dbReference type="Gene3D" id="1.10.357.10">
    <property type="entry name" value="Tetracycline Repressor, domain 2"/>
    <property type="match status" value="1"/>
</dbReference>
<dbReference type="RefSeq" id="WP_168630879.1">
    <property type="nucleotide sequence ID" value="NZ_BONL01000011.1"/>
</dbReference>
<dbReference type="PRINTS" id="PR00455">
    <property type="entry name" value="HTHTETR"/>
</dbReference>
<comment type="caution">
    <text evidence="6">The sequence shown here is derived from an EMBL/GenBank/DDBJ whole genome shotgun (WGS) entry which is preliminary data.</text>
</comment>
<evidence type="ECO:0000256" key="1">
    <source>
        <dbReference type="ARBA" id="ARBA00023015"/>
    </source>
</evidence>
<dbReference type="Pfam" id="PF00440">
    <property type="entry name" value="TetR_N"/>
    <property type="match status" value="1"/>
</dbReference>
<feature type="domain" description="HTH tetR-type" evidence="5">
    <location>
        <begin position="8"/>
        <end position="68"/>
    </location>
</feature>
<dbReference type="GO" id="GO:0000976">
    <property type="term" value="F:transcription cis-regulatory region binding"/>
    <property type="evidence" value="ECO:0007669"/>
    <property type="project" value="TreeGrafter"/>
</dbReference>
<dbReference type="PANTHER" id="PTHR30055:SF238">
    <property type="entry name" value="MYCOFACTOCIN BIOSYNTHESIS TRANSCRIPTIONAL REGULATOR MFTR-RELATED"/>
    <property type="match status" value="1"/>
</dbReference>
<proteinExistence type="predicted"/>
<dbReference type="PANTHER" id="PTHR30055">
    <property type="entry name" value="HTH-TYPE TRANSCRIPTIONAL REGULATOR RUTR"/>
    <property type="match status" value="1"/>
</dbReference>
<reference evidence="6 7" key="1">
    <citation type="submission" date="2020-04" db="EMBL/GenBank/DDBJ databases">
        <title>MicrobeNet Type strains.</title>
        <authorList>
            <person name="Nicholson A.C."/>
        </authorList>
    </citation>
    <scope>NUCLEOTIDE SEQUENCE [LARGE SCALE GENOMIC DNA]</scope>
    <source>
        <strain evidence="6 7">ATCC BAA-788</strain>
    </source>
</reference>
<evidence type="ECO:0000313" key="6">
    <source>
        <dbReference type="EMBL" id="NKY23748.1"/>
    </source>
</evidence>
<keyword evidence="3" id="KW-0804">Transcription</keyword>